<dbReference type="EMBL" id="KL659981">
    <property type="protein sequence ID" value="KFA68157.1"/>
    <property type="molecule type" value="Genomic_DNA"/>
</dbReference>
<dbReference type="OrthoDB" id="10262413at2759"/>
<dbReference type="HOGENOM" id="CLU_1989933_0_0_1"/>
<dbReference type="Gene3D" id="3.40.50.720">
    <property type="entry name" value="NAD(P)-binding Rossmann-like Domain"/>
    <property type="match status" value="1"/>
</dbReference>
<keyword evidence="4" id="KW-1185">Reference proteome</keyword>
<dbReference type="STRING" id="1283841.A0A084QW22"/>
<dbReference type="GO" id="GO:0004029">
    <property type="term" value="F:aldehyde dehydrogenase (NAD+) activity"/>
    <property type="evidence" value="ECO:0007669"/>
    <property type="project" value="TreeGrafter"/>
</dbReference>
<dbReference type="PANTHER" id="PTHR48079">
    <property type="entry name" value="PROTEIN YEEZ"/>
    <property type="match status" value="1"/>
</dbReference>
<accession>A0A084QW22</accession>
<dbReference type="OMA" id="QNCIDEK"/>
<sequence>MHIFITGASGNIGKAVTKELLGAGHTILALARSDEAAKKLVALGAEVQKGSLHDLDVLKKAASASDGVIHLGFIHDFSNWVECCQTDRVAIQAMADGLAGTNRPLIMTSGTLMFPRGQPATEDDTYDASSGPFEI</sequence>
<feature type="domain" description="NmrA-like" evidence="2">
    <location>
        <begin position="3"/>
        <end position="70"/>
    </location>
</feature>
<dbReference type="InterPro" id="IPR008030">
    <property type="entry name" value="NmrA-like"/>
</dbReference>
<dbReference type="InParanoid" id="A0A084QW22"/>
<reference evidence="3 4" key="1">
    <citation type="journal article" date="2014" name="BMC Genomics">
        <title>Comparative genome sequencing reveals chemotype-specific gene clusters in the toxigenic black mold Stachybotrys.</title>
        <authorList>
            <person name="Semeiks J."/>
            <person name="Borek D."/>
            <person name="Otwinowski Z."/>
            <person name="Grishin N.V."/>
        </authorList>
    </citation>
    <scope>NUCLEOTIDE SEQUENCE [LARGE SCALE GENOMIC DNA]</scope>
    <source>
        <strain evidence="3 4">IBT 40285</strain>
    </source>
</reference>
<dbReference type="SUPFAM" id="SSF51735">
    <property type="entry name" value="NAD(P)-binding Rossmann-fold domains"/>
    <property type="match status" value="1"/>
</dbReference>
<dbReference type="InterPro" id="IPR051783">
    <property type="entry name" value="NAD(P)-dependent_oxidoreduct"/>
</dbReference>
<dbReference type="Proteomes" id="UP000028524">
    <property type="component" value="Unassembled WGS sequence"/>
</dbReference>
<dbReference type="Pfam" id="PF05368">
    <property type="entry name" value="NmrA"/>
    <property type="match status" value="1"/>
</dbReference>
<name>A0A084QW22_STAC4</name>
<evidence type="ECO:0000256" key="1">
    <source>
        <dbReference type="SAM" id="MobiDB-lite"/>
    </source>
</evidence>
<evidence type="ECO:0000313" key="4">
    <source>
        <dbReference type="Proteomes" id="UP000028524"/>
    </source>
</evidence>
<protein>
    <recommendedName>
        <fullName evidence="2">NmrA-like domain-containing protein</fullName>
    </recommendedName>
</protein>
<organism evidence="3 4">
    <name type="scientific">Stachybotrys chlorohalonatus (strain IBT 40285)</name>
    <dbReference type="NCBI Taxonomy" id="1283841"/>
    <lineage>
        <taxon>Eukaryota</taxon>
        <taxon>Fungi</taxon>
        <taxon>Dikarya</taxon>
        <taxon>Ascomycota</taxon>
        <taxon>Pezizomycotina</taxon>
        <taxon>Sordariomycetes</taxon>
        <taxon>Hypocreomycetidae</taxon>
        <taxon>Hypocreales</taxon>
        <taxon>Stachybotryaceae</taxon>
        <taxon>Stachybotrys</taxon>
    </lineage>
</organism>
<dbReference type="InterPro" id="IPR036291">
    <property type="entry name" value="NAD(P)-bd_dom_sf"/>
</dbReference>
<dbReference type="PANTHER" id="PTHR48079:SF9">
    <property type="entry name" value="PUTATIVE-RELATED"/>
    <property type="match status" value="1"/>
</dbReference>
<gene>
    <name evidence="3" type="ORF">S40285_09687</name>
</gene>
<dbReference type="GO" id="GO:0005737">
    <property type="term" value="C:cytoplasm"/>
    <property type="evidence" value="ECO:0007669"/>
    <property type="project" value="TreeGrafter"/>
</dbReference>
<evidence type="ECO:0000313" key="3">
    <source>
        <dbReference type="EMBL" id="KFA68157.1"/>
    </source>
</evidence>
<feature type="region of interest" description="Disordered" evidence="1">
    <location>
        <begin position="113"/>
        <end position="135"/>
    </location>
</feature>
<dbReference type="AlphaFoldDB" id="A0A084QW22"/>
<evidence type="ECO:0000259" key="2">
    <source>
        <dbReference type="Pfam" id="PF05368"/>
    </source>
</evidence>
<proteinExistence type="predicted"/>